<reference evidence="2 3" key="1">
    <citation type="journal article" date="2019" name="Commun. Biol.">
        <title>The bagworm genome reveals a unique fibroin gene that provides high tensile strength.</title>
        <authorList>
            <person name="Kono N."/>
            <person name="Nakamura H."/>
            <person name="Ohtoshi R."/>
            <person name="Tomita M."/>
            <person name="Numata K."/>
            <person name="Arakawa K."/>
        </authorList>
    </citation>
    <scope>NUCLEOTIDE SEQUENCE [LARGE SCALE GENOMIC DNA]</scope>
</reference>
<evidence type="ECO:0000256" key="1">
    <source>
        <dbReference type="SAM" id="MobiDB-lite"/>
    </source>
</evidence>
<comment type="caution">
    <text evidence="2">The sequence shown here is derived from an EMBL/GenBank/DDBJ whole genome shotgun (WGS) entry which is preliminary data.</text>
</comment>
<feature type="region of interest" description="Disordered" evidence="1">
    <location>
        <begin position="72"/>
        <end position="92"/>
    </location>
</feature>
<proteinExistence type="predicted"/>
<evidence type="ECO:0000313" key="2">
    <source>
        <dbReference type="EMBL" id="GBP00385.1"/>
    </source>
</evidence>
<dbReference type="AlphaFoldDB" id="A0A4C1SE80"/>
<evidence type="ECO:0000313" key="3">
    <source>
        <dbReference type="Proteomes" id="UP000299102"/>
    </source>
</evidence>
<name>A0A4C1SE80_EUMVA</name>
<sequence length="111" mass="12477">MKTSRRDLLVGAVSSELSNYVKFSISSSRPSIRLGIRVGSVEEYLLLEENLYALRYVAGCVAKQLPRDDVTAIPRGFDDNDATDAVPRREMAPPARARPIIKHHIFLKHEN</sequence>
<organism evidence="2 3">
    <name type="scientific">Eumeta variegata</name>
    <name type="common">Bagworm moth</name>
    <name type="synonym">Eumeta japonica</name>
    <dbReference type="NCBI Taxonomy" id="151549"/>
    <lineage>
        <taxon>Eukaryota</taxon>
        <taxon>Metazoa</taxon>
        <taxon>Ecdysozoa</taxon>
        <taxon>Arthropoda</taxon>
        <taxon>Hexapoda</taxon>
        <taxon>Insecta</taxon>
        <taxon>Pterygota</taxon>
        <taxon>Neoptera</taxon>
        <taxon>Endopterygota</taxon>
        <taxon>Lepidoptera</taxon>
        <taxon>Glossata</taxon>
        <taxon>Ditrysia</taxon>
        <taxon>Tineoidea</taxon>
        <taxon>Psychidae</taxon>
        <taxon>Oiketicinae</taxon>
        <taxon>Eumeta</taxon>
    </lineage>
</organism>
<keyword evidence="3" id="KW-1185">Reference proteome</keyword>
<dbReference type="EMBL" id="BGZK01000005">
    <property type="protein sequence ID" value="GBP00385.1"/>
    <property type="molecule type" value="Genomic_DNA"/>
</dbReference>
<dbReference type="Proteomes" id="UP000299102">
    <property type="component" value="Unassembled WGS sequence"/>
</dbReference>
<protein>
    <submittedName>
        <fullName evidence="2">Uncharacterized protein</fullName>
    </submittedName>
</protein>
<accession>A0A4C1SE80</accession>
<gene>
    <name evidence="2" type="ORF">EVAR_947_1</name>
</gene>